<protein>
    <submittedName>
        <fullName evidence="2">Uncharacterized protein</fullName>
    </submittedName>
</protein>
<dbReference type="EMBL" id="FODD01000080">
    <property type="protein sequence ID" value="SEP05037.1"/>
    <property type="molecule type" value="Genomic_DNA"/>
</dbReference>
<name>A0A1H8UPT6_9ACTN</name>
<evidence type="ECO:0000313" key="2">
    <source>
        <dbReference type="EMBL" id="SEP05037.1"/>
    </source>
</evidence>
<dbReference type="AlphaFoldDB" id="A0A1H8UPT6"/>
<sequence length="146" mass="15086">MGREAAGFGRDLGIDLAYGSVAVFEDVVLVVEFGEPLSQRQLMSVALMNPESELPRRELAGEHVACEGSGGGFLAGLTADRIEGEAKFGECCGKQVVDVVVRLGARAGGEDPKAGGVELGDERSTGGIDDLARADFPHAPEGGTVL</sequence>
<accession>A0A1H8UPT6</accession>
<gene>
    <name evidence="2" type="ORF">SAMN05216267_10809</name>
</gene>
<evidence type="ECO:0000256" key="1">
    <source>
        <dbReference type="SAM" id="MobiDB-lite"/>
    </source>
</evidence>
<dbReference type="Proteomes" id="UP000181951">
    <property type="component" value="Unassembled WGS sequence"/>
</dbReference>
<proteinExistence type="predicted"/>
<keyword evidence="3" id="KW-1185">Reference proteome</keyword>
<evidence type="ECO:0000313" key="3">
    <source>
        <dbReference type="Proteomes" id="UP000181951"/>
    </source>
</evidence>
<feature type="region of interest" description="Disordered" evidence="1">
    <location>
        <begin position="111"/>
        <end position="146"/>
    </location>
</feature>
<organism evidence="2 3">
    <name type="scientific">Actinacidiphila rubida</name>
    <dbReference type="NCBI Taxonomy" id="310780"/>
    <lineage>
        <taxon>Bacteria</taxon>
        <taxon>Bacillati</taxon>
        <taxon>Actinomycetota</taxon>
        <taxon>Actinomycetes</taxon>
        <taxon>Kitasatosporales</taxon>
        <taxon>Streptomycetaceae</taxon>
        <taxon>Actinacidiphila</taxon>
    </lineage>
</organism>
<reference evidence="2 3" key="1">
    <citation type="submission" date="2016-10" db="EMBL/GenBank/DDBJ databases">
        <authorList>
            <person name="de Groot N.N."/>
        </authorList>
    </citation>
    <scope>NUCLEOTIDE SEQUENCE [LARGE SCALE GENOMIC DNA]</scope>
    <source>
        <strain evidence="2 3">CGMCC 4.2026</strain>
    </source>
</reference>
<feature type="compositionally biased region" description="Basic and acidic residues" evidence="1">
    <location>
        <begin position="120"/>
        <end position="138"/>
    </location>
</feature>